<dbReference type="EMBL" id="CM056810">
    <property type="protein sequence ID" value="KAJ8642521.1"/>
    <property type="molecule type" value="Genomic_DNA"/>
</dbReference>
<sequence>MLRRRIRIAGPSSSVQPQVKAVETQSRPAPIETGGSASSSSSCSGKKRTRGPTQDIKLLNRHSDDKLVVDFNTDGQPIGKNARDFSTLCGIVVRTPGIAPLQVKKWAEIPEQAKEKLLKTIQEFVVIDKERKKWVLQNLAKKYKDYRKDLKDKYYSTLNTDEERLQHPPPDILGEDWAWLVQYWGRAEVNV</sequence>
<evidence type="ECO:0000313" key="1">
    <source>
        <dbReference type="EMBL" id="KAJ8642521.1"/>
    </source>
</evidence>
<protein>
    <submittedName>
        <fullName evidence="1">Uncharacterized protein</fullName>
    </submittedName>
</protein>
<dbReference type="Proteomes" id="UP001234297">
    <property type="component" value="Chromosome 2"/>
</dbReference>
<comment type="caution">
    <text evidence="1">The sequence shown here is derived from an EMBL/GenBank/DDBJ whole genome shotgun (WGS) entry which is preliminary data.</text>
</comment>
<accession>A0ACC2M9R2</accession>
<proteinExistence type="predicted"/>
<evidence type="ECO:0000313" key="2">
    <source>
        <dbReference type="Proteomes" id="UP001234297"/>
    </source>
</evidence>
<keyword evidence="2" id="KW-1185">Reference proteome</keyword>
<reference evidence="1 2" key="1">
    <citation type="journal article" date="2022" name="Hortic Res">
        <title>A haplotype resolved chromosomal level avocado genome allows analysis of novel avocado genes.</title>
        <authorList>
            <person name="Nath O."/>
            <person name="Fletcher S.J."/>
            <person name="Hayward A."/>
            <person name="Shaw L.M."/>
            <person name="Masouleh A.K."/>
            <person name="Furtado A."/>
            <person name="Henry R.J."/>
            <person name="Mitter N."/>
        </authorList>
    </citation>
    <scope>NUCLEOTIDE SEQUENCE [LARGE SCALE GENOMIC DNA]</scope>
    <source>
        <strain evidence="2">cv. Hass</strain>
    </source>
</reference>
<organism evidence="1 2">
    <name type="scientific">Persea americana</name>
    <name type="common">Avocado</name>
    <dbReference type="NCBI Taxonomy" id="3435"/>
    <lineage>
        <taxon>Eukaryota</taxon>
        <taxon>Viridiplantae</taxon>
        <taxon>Streptophyta</taxon>
        <taxon>Embryophyta</taxon>
        <taxon>Tracheophyta</taxon>
        <taxon>Spermatophyta</taxon>
        <taxon>Magnoliopsida</taxon>
        <taxon>Magnoliidae</taxon>
        <taxon>Laurales</taxon>
        <taxon>Lauraceae</taxon>
        <taxon>Persea</taxon>
    </lineage>
</organism>
<name>A0ACC2M9R2_PERAE</name>
<gene>
    <name evidence="1" type="ORF">MRB53_004269</name>
</gene>